<dbReference type="PROSITE" id="PS01081">
    <property type="entry name" value="HTH_TETR_1"/>
    <property type="match status" value="1"/>
</dbReference>
<dbReference type="InterPro" id="IPR036271">
    <property type="entry name" value="Tet_transcr_reg_TetR-rel_C_sf"/>
</dbReference>
<keyword evidence="3" id="KW-0804">Transcription</keyword>
<evidence type="ECO:0000313" key="6">
    <source>
        <dbReference type="EMBL" id="MCB8881257.1"/>
    </source>
</evidence>
<dbReference type="PRINTS" id="PR00455">
    <property type="entry name" value="HTHTETR"/>
</dbReference>
<feature type="DNA-binding region" description="H-T-H motif" evidence="4">
    <location>
        <begin position="32"/>
        <end position="51"/>
    </location>
</feature>
<keyword evidence="1" id="KW-0805">Transcription regulation</keyword>
<evidence type="ECO:0000313" key="7">
    <source>
        <dbReference type="Proteomes" id="UP000721844"/>
    </source>
</evidence>
<keyword evidence="2 4" id="KW-0238">DNA-binding</keyword>
<evidence type="ECO:0000256" key="2">
    <source>
        <dbReference type="ARBA" id="ARBA00023125"/>
    </source>
</evidence>
<dbReference type="InterPro" id="IPR009057">
    <property type="entry name" value="Homeodomain-like_sf"/>
</dbReference>
<comment type="caution">
    <text evidence="6">The sequence shown here is derived from an EMBL/GenBank/DDBJ whole genome shotgun (WGS) entry which is preliminary data.</text>
</comment>
<keyword evidence="7" id="KW-1185">Reference proteome</keyword>
<gene>
    <name evidence="6" type="ORF">ACELLULO517_13500</name>
</gene>
<dbReference type="InterPro" id="IPR023772">
    <property type="entry name" value="DNA-bd_HTH_TetR-type_CS"/>
</dbReference>
<dbReference type="EMBL" id="JAESVA010000004">
    <property type="protein sequence ID" value="MCB8881257.1"/>
    <property type="molecule type" value="Genomic_DNA"/>
</dbReference>
<dbReference type="SUPFAM" id="SSF48498">
    <property type="entry name" value="Tetracyclin repressor-like, C-terminal domain"/>
    <property type="match status" value="1"/>
</dbReference>
<proteinExistence type="predicted"/>
<evidence type="ECO:0000259" key="5">
    <source>
        <dbReference type="PROSITE" id="PS50977"/>
    </source>
</evidence>
<evidence type="ECO:0000256" key="3">
    <source>
        <dbReference type="ARBA" id="ARBA00023163"/>
    </source>
</evidence>
<dbReference type="InterPro" id="IPR001647">
    <property type="entry name" value="HTH_TetR"/>
</dbReference>
<dbReference type="AlphaFoldDB" id="A0A963Z1R4"/>
<dbReference type="Pfam" id="PF00440">
    <property type="entry name" value="TetR_N"/>
    <property type="match status" value="1"/>
</dbReference>
<dbReference type="Gene3D" id="1.10.357.10">
    <property type="entry name" value="Tetracycline Repressor, domain 2"/>
    <property type="match status" value="1"/>
</dbReference>
<protein>
    <submittedName>
        <fullName evidence="6">TetR/AcrR family transcriptional regulator</fullName>
    </submittedName>
</protein>
<dbReference type="PANTHER" id="PTHR47506:SF7">
    <property type="entry name" value="TRANSCRIPTIONAL REGULATORY PROTEIN"/>
    <property type="match status" value="1"/>
</dbReference>
<dbReference type="Proteomes" id="UP000721844">
    <property type="component" value="Unassembled WGS sequence"/>
</dbReference>
<feature type="domain" description="HTH tetR-type" evidence="5">
    <location>
        <begin position="9"/>
        <end position="69"/>
    </location>
</feature>
<dbReference type="Pfam" id="PF21993">
    <property type="entry name" value="TetR_C_13_2"/>
    <property type="match status" value="1"/>
</dbReference>
<evidence type="ECO:0000256" key="4">
    <source>
        <dbReference type="PROSITE-ProRule" id="PRU00335"/>
    </source>
</evidence>
<sequence length="193" mass="20870">MKKSKAETAETRRRIILTAVAEFRRKGIHETSIADVMEAAGLTHGAFYRHFLSKDQLVAEACSECTLTSVEAQLDGTSQGDRDRAAAIVESYLSTTHRDDIADGCTFAALGSELARACTETRAAASARVLSLVDAISKRFDDMPPEVAKARAVLAVSAMVGAVTMSRIMTDPDMSETILDDTRKELSRLMQPG</sequence>
<dbReference type="GO" id="GO:0003677">
    <property type="term" value="F:DNA binding"/>
    <property type="evidence" value="ECO:0007669"/>
    <property type="project" value="UniProtKB-UniRule"/>
</dbReference>
<dbReference type="SUPFAM" id="SSF46689">
    <property type="entry name" value="Homeodomain-like"/>
    <property type="match status" value="1"/>
</dbReference>
<name>A0A963Z1R4_9PROT</name>
<dbReference type="Gene3D" id="1.10.10.60">
    <property type="entry name" value="Homeodomain-like"/>
    <property type="match status" value="1"/>
</dbReference>
<dbReference type="PANTHER" id="PTHR47506">
    <property type="entry name" value="TRANSCRIPTIONAL REGULATORY PROTEIN"/>
    <property type="match status" value="1"/>
</dbReference>
<dbReference type="InterPro" id="IPR054156">
    <property type="entry name" value="YxaF_TetR_C"/>
</dbReference>
<accession>A0A963Z1R4</accession>
<evidence type="ECO:0000256" key="1">
    <source>
        <dbReference type="ARBA" id="ARBA00023015"/>
    </source>
</evidence>
<reference evidence="6 7" key="1">
    <citation type="journal article" date="2021" name="Microorganisms">
        <title>Acidisoma silvae sp. nov. and Acidisomacellulosilytica sp. nov., Two Acidophilic Bacteria Isolated from Decaying Wood, Hydrolyzing Cellulose and Producing Poly-3-hydroxybutyrate.</title>
        <authorList>
            <person name="Mieszkin S."/>
            <person name="Pouder E."/>
            <person name="Uroz S."/>
            <person name="Simon-Colin C."/>
            <person name="Alain K."/>
        </authorList>
    </citation>
    <scope>NUCLEOTIDE SEQUENCE [LARGE SCALE GENOMIC DNA]</scope>
    <source>
        <strain evidence="6 7">HW T5.17</strain>
    </source>
</reference>
<dbReference type="PROSITE" id="PS50977">
    <property type="entry name" value="HTH_TETR_2"/>
    <property type="match status" value="1"/>
</dbReference>
<organism evidence="6 7">
    <name type="scientific">Acidisoma cellulosilyticum</name>
    <dbReference type="NCBI Taxonomy" id="2802395"/>
    <lineage>
        <taxon>Bacteria</taxon>
        <taxon>Pseudomonadati</taxon>
        <taxon>Pseudomonadota</taxon>
        <taxon>Alphaproteobacteria</taxon>
        <taxon>Acetobacterales</taxon>
        <taxon>Acidocellaceae</taxon>
        <taxon>Acidisoma</taxon>
    </lineage>
</organism>
<dbReference type="RefSeq" id="WP_227307928.1">
    <property type="nucleotide sequence ID" value="NZ_JAESVA010000004.1"/>
</dbReference>